<name>X8E3B5_MYCXE</name>
<dbReference type="EMBL" id="JAOB01000010">
    <property type="protein sequence ID" value="EUA75372.1"/>
    <property type="molecule type" value="Genomic_DNA"/>
</dbReference>
<comment type="caution">
    <text evidence="1">The sequence shown here is derived from an EMBL/GenBank/DDBJ whole genome shotgun (WGS) entry which is preliminary data.</text>
</comment>
<organism evidence="1">
    <name type="scientific">Mycobacterium xenopi 4042</name>
    <dbReference type="NCBI Taxonomy" id="1299334"/>
    <lineage>
        <taxon>Bacteria</taxon>
        <taxon>Bacillati</taxon>
        <taxon>Actinomycetota</taxon>
        <taxon>Actinomycetes</taxon>
        <taxon>Mycobacteriales</taxon>
        <taxon>Mycobacteriaceae</taxon>
        <taxon>Mycobacterium</taxon>
    </lineage>
</organism>
<dbReference type="EC" id="2.4.1.1" evidence="1"/>
<evidence type="ECO:0000313" key="1">
    <source>
        <dbReference type="EMBL" id="EUA75372.1"/>
    </source>
</evidence>
<reference evidence="1" key="1">
    <citation type="submission" date="2014-01" db="EMBL/GenBank/DDBJ databases">
        <authorList>
            <person name="Brown-Elliot B."/>
            <person name="Wallace R."/>
            <person name="Lenaerts A."/>
            <person name="Ordway D."/>
            <person name="DeGroote M.A."/>
            <person name="Parker T."/>
            <person name="Sizemore C."/>
            <person name="Tallon L.J."/>
            <person name="Sadzewicz L.K."/>
            <person name="Sengamalay N."/>
            <person name="Fraser C.M."/>
            <person name="Hine E."/>
            <person name="Shefchek K.A."/>
            <person name="Das S.P."/>
            <person name="Tettelin H."/>
        </authorList>
    </citation>
    <scope>NUCLEOTIDE SEQUENCE [LARGE SCALE GENOMIC DNA]</scope>
    <source>
        <strain evidence="1">4042</strain>
    </source>
</reference>
<dbReference type="AlphaFoldDB" id="X8E3B5"/>
<dbReference type="GO" id="GO:0004645">
    <property type="term" value="F:1,4-alpha-oligoglucan phosphorylase activity"/>
    <property type="evidence" value="ECO:0007669"/>
    <property type="project" value="UniProtKB-EC"/>
</dbReference>
<proteinExistence type="predicted"/>
<protein>
    <submittedName>
        <fullName evidence="1">Phosphorylase domain protein</fullName>
        <ecNumber evidence="1">2.4.1.1</ecNumber>
    </submittedName>
</protein>
<sequence>MPTCIAYFSMEFGLPRYCPITLAGWASWPVTTSSRPLIWGCR</sequence>
<gene>
    <name evidence="1" type="ORF">I553_3265</name>
</gene>
<keyword evidence="1" id="KW-0328">Glycosyltransferase</keyword>
<accession>X8E3B5</accession>
<dbReference type="PATRIC" id="fig|1299334.3.peg.772"/>
<keyword evidence="1" id="KW-0808">Transferase</keyword>